<reference evidence="2 3" key="1">
    <citation type="submission" date="2024-06" db="EMBL/GenBank/DDBJ databases">
        <title>Genomic Encyclopedia of Type Strains, Phase IV (KMG-IV): sequencing the most valuable type-strain genomes for metagenomic binning, comparative biology and taxonomic classification.</title>
        <authorList>
            <person name="Goeker M."/>
        </authorList>
    </citation>
    <scope>NUCLEOTIDE SEQUENCE [LARGE SCALE GENOMIC DNA]</scope>
    <source>
        <strain evidence="2 3">DSM 26128</strain>
    </source>
</reference>
<feature type="transmembrane region" description="Helical" evidence="1">
    <location>
        <begin position="63"/>
        <end position="83"/>
    </location>
</feature>
<gene>
    <name evidence="2" type="ORF">ABID49_001848</name>
</gene>
<dbReference type="EMBL" id="JBEPLW010000014">
    <property type="protein sequence ID" value="MET3575941.1"/>
    <property type="molecule type" value="Genomic_DNA"/>
</dbReference>
<feature type="transmembrane region" description="Helical" evidence="1">
    <location>
        <begin position="34"/>
        <end position="57"/>
    </location>
</feature>
<evidence type="ECO:0000313" key="3">
    <source>
        <dbReference type="Proteomes" id="UP001549099"/>
    </source>
</evidence>
<comment type="caution">
    <text evidence="2">The sequence shown here is derived from an EMBL/GenBank/DDBJ whole genome shotgun (WGS) entry which is preliminary data.</text>
</comment>
<protein>
    <submittedName>
        <fullName evidence="2">Hydrogenase-4 membrane subunit HyfE</fullName>
    </submittedName>
</protein>
<organism evidence="2 3">
    <name type="scientific">Bhargavaea ullalensis</name>
    <dbReference type="NCBI Taxonomy" id="1265685"/>
    <lineage>
        <taxon>Bacteria</taxon>
        <taxon>Bacillati</taxon>
        <taxon>Bacillota</taxon>
        <taxon>Bacilli</taxon>
        <taxon>Bacillales</taxon>
        <taxon>Caryophanaceae</taxon>
        <taxon>Bhargavaea</taxon>
    </lineage>
</organism>
<keyword evidence="1" id="KW-0812">Transmembrane</keyword>
<dbReference type="RefSeq" id="WP_354197544.1">
    <property type="nucleotide sequence ID" value="NZ_JBEPLW010000014.1"/>
</dbReference>
<dbReference type="Proteomes" id="UP001549099">
    <property type="component" value="Unassembled WGS sequence"/>
</dbReference>
<keyword evidence="1" id="KW-0472">Membrane</keyword>
<keyword evidence="3" id="KW-1185">Reference proteome</keyword>
<dbReference type="InterPro" id="IPR025618">
    <property type="entry name" value="YtpI"/>
</dbReference>
<feature type="transmembrane region" description="Helical" evidence="1">
    <location>
        <begin position="6"/>
        <end position="22"/>
    </location>
</feature>
<evidence type="ECO:0000313" key="2">
    <source>
        <dbReference type="EMBL" id="MET3575941.1"/>
    </source>
</evidence>
<evidence type="ECO:0000256" key="1">
    <source>
        <dbReference type="SAM" id="Phobius"/>
    </source>
</evidence>
<keyword evidence="1" id="KW-1133">Transmembrane helix</keyword>
<proteinExistence type="predicted"/>
<sequence>MLNIVLIALIVFSVVGYLYFKTKQFRTTLTAERQYFSSSASIALGALLVSFGINQIYLFRGTATYIVSAIFILFGLYVLVFNLKARRHYAGFLEEERRLNEK</sequence>
<dbReference type="Pfam" id="PF14007">
    <property type="entry name" value="YtpI"/>
    <property type="match status" value="1"/>
</dbReference>
<accession>A0ABV2GCC2</accession>
<name>A0ABV2GCC2_9BACL</name>